<dbReference type="PANTHER" id="PTHR37305:SF1">
    <property type="entry name" value="MEMBRANE PROTEIN"/>
    <property type="match status" value="1"/>
</dbReference>
<feature type="transmembrane region" description="Helical" evidence="2">
    <location>
        <begin position="246"/>
        <end position="267"/>
    </location>
</feature>
<feature type="compositionally biased region" description="Basic and acidic residues" evidence="1">
    <location>
        <begin position="32"/>
        <end position="46"/>
    </location>
</feature>
<name>A0ABD5E1E8_9ACTN</name>
<dbReference type="PANTHER" id="PTHR37305">
    <property type="entry name" value="INTEGRAL MEMBRANE PROTEIN-RELATED"/>
    <property type="match status" value="1"/>
</dbReference>
<dbReference type="Proteomes" id="UP001183607">
    <property type="component" value="Unassembled WGS sequence"/>
</dbReference>
<feature type="transmembrane region" description="Helical" evidence="2">
    <location>
        <begin position="329"/>
        <end position="347"/>
    </location>
</feature>
<protein>
    <submittedName>
        <fullName evidence="3">ABC transporter permease</fullName>
    </submittedName>
</protein>
<keyword evidence="2" id="KW-1133">Transmembrane helix</keyword>
<keyword evidence="2" id="KW-0472">Membrane</keyword>
<proteinExistence type="predicted"/>
<gene>
    <name evidence="3" type="ORF">RM574_07200</name>
</gene>
<reference evidence="4" key="1">
    <citation type="submission" date="2023-07" db="EMBL/GenBank/DDBJ databases">
        <title>30 novel species of actinomycetes from the DSMZ collection.</title>
        <authorList>
            <person name="Nouioui I."/>
        </authorList>
    </citation>
    <scope>NUCLEOTIDE SEQUENCE [LARGE SCALE GENOMIC DNA]</scope>
    <source>
        <strain evidence="4">DSM 41982</strain>
    </source>
</reference>
<dbReference type="RefSeq" id="WP_311676791.1">
    <property type="nucleotide sequence ID" value="NZ_JAVRER010000008.1"/>
</dbReference>
<feature type="transmembrane region" description="Helical" evidence="2">
    <location>
        <begin position="144"/>
        <end position="167"/>
    </location>
</feature>
<evidence type="ECO:0000313" key="3">
    <source>
        <dbReference type="EMBL" id="MDT0415279.1"/>
    </source>
</evidence>
<evidence type="ECO:0000256" key="1">
    <source>
        <dbReference type="SAM" id="MobiDB-lite"/>
    </source>
</evidence>
<feature type="region of interest" description="Disordered" evidence="1">
    <location>
        <begin position="1"/>
        <end position="63"/>
    </location>
</feature>
<feature type="compositionally biased region" description="Basic and acidic residues" evidence="1">
    <location>
        <begin position="1"/>
        <end position="18"/>
    </location>
</feature>
<comment type="caution">
    <text evidence="3">The sequence shown here is derived from an EMBL/GenBank/DDBJ whole genome shotgun (WGS) entry which is preliminary data.</text>
</comment>
<dbReference type="EMBL" id="JAVRER010000008">
    <property type="protein sequence ID" value="MDT0415279.1"/>
    <property type="molecule type" value="Genomic_DNA"/>
</dbReference>
<feature type="transmembrane region" description="Helical" evidence="2">
    <location>
        <begin position="274"/>
        <end position="294"/>
    </location>
</feature>
<feature type="transmembrane region" description="Helical" evidence="2">
    <location>
        <begin position="98"/>
        <end position="117"/>
    </location>
</feature>
<dbReference type="GO" id="GO:0005886">
    <property type="term" value="C:plasma membrane"/>
    <property type="evidence" value="ECO:0007669"/>
    <property type="project" value="UniProtKB-SubCell"/>
</dbReference>
<organism evidence="3 4">
    <name type="scientific">Streptomyces evansiae</name>
    <dbReference type="NCBI Taxonomy" id="3075535"/>
    <lineage>
        <taxon>Bacteria</taxon>
        <taxon>Bacillati</taxon>
        <taxon>Actinomycetota</taxon>
        <taxon>Actinomycetes</taxon>
        <taxon>Kitasatosporales</taxon>
        <taxon>Streptomycetaceae</taxon>
        <taxon>Streptomyces</taxon>
    </lineage>
</organism>
<dbReference type="Pfam" id="PF12679">
    <property type="entry name" value="ABC2_membrane_2"/>
    <property type="match status" value="1"/>
</dbReference>
<accession>A0ABD5E1E8</accession>
<feature type="transmembrane region" description="Helical" evidence="2">
    <location>
        <begin position="200"/>
        <end position="226"/>
    </location>
</feature>
<evidence type="ECO:0000313" key="4">
    <source>
        <dbReference type="Proteomes" id="UP001183607"/>
    </source>
</evidence>
<keyword evidence="2" id="KW-0812">Transmembrane</keyword>
<dbReference type="AlphaFoldDB" id="A0ABD5E1E8"/>
<evidence type="ECO:0000256" key="2">
    <source>
        <dbReference type="SAM" id="Phobius"/>
    </source>
</evidence>
<sequence>MADAERAGAEVEAGRGDAESSAAGAGAGAVRGDGERAAAEAGRGRAESAAAEAGAGRGDAERAEAAGAPRIRIRAFRLPGSGLLASELRTTFRRGRTLALLGVLAAIPVLIGIAVRIETGGGGGADAHGGGGPAFASQITNNGLFLVFTALAATLPVFLPMAVGVVAGDAVAGEASAGTLRYLLVAPAGRTRLLLTKYGAVAVFCAAATGVVTLAALLTGLALFPVGDLTTISGTRIGFGEGVGRALLIALVVAASLLGVAALGLFVSTLTNSGIAAMATTVGLVITVQILDVIPQLSALQPYFFSHHWLAFADLVRDPLLWDDVLKNLGLQAVYVALFGSLAWARLGTKDITT</sequence>